<proteinExistence type="predicted"/>
<accession>A0A1F5EVT3</accession>
<protein>
    <submittedName>
        <fullName evidence="2">Uncharacterized protein</fullName>
    </submittedName>
</protein>
<gene>
    <name evidence="2" type="ORF">A2Y64_03390</name>
</gene>
<evidence type="ECO:0000256" key="1">
    <source>
        <dbReference type="SAM" id="SignalP"/>
    </source>
</evidence>
<evidence type="ECO:0000313" key="2">
    <source>
        <dbReference type="EMBL" id="OGD71497.1"/>
    </source>
</evidence>
<reference evidence="2 3" key="1">
    <citation type="journal article" date="2016" name="Nat. Commun.">
        <title>Thousands of microbial genomes shed light on interconnected biogeochemical processes in an aquifer system.</title>
        <authorList>
            <person name="Anantharaman K."/>
            <person name="Brown C.T."/>
            <person name="Hug L.A."/>
            <person name="Sharon I."/>
            <person name="Castelle C.J."/>
            <person name="Probst A.J."/>
            <person name="Thomas B.C."/>
            <person name="Singh A."/>
            <person name="Wilkins M.J."/>
            <person name="Karaoz U."/>
            <person name="Brodie E.L."/>
            <person name="Williams K.H."/>
            <person name="Hubbard S.S."/>
            <person name="Banfield J.F."/>
        </authorList>
    </citation>
    <scope>NUCLEOTIDE SEQUENCE [LARGE SCALE GENOMIC DNA]</scope>
</reference>
<feature type="signal peptide" evidence="1">
    <location>
        <begin position="1"/>
        <end position="30"/>
    </location>
</feature>
<name>A0A1F5EVT3_9BACT</name>
<feature type="chain" id="PRO_5009518378" evidence="1">
    <location>
        <begin position="31"/>
        <end position="122"/>
    </location>
</feature>
<comment type="caution">
    <text evidence="2">The sequence shown here is derived from an EMBL/GenBank/DDBJ whole genome shotgun (WGS) entry which is preliminary data.</text>
</comment>
<dbReference type="STRING" id="1817816.A2Y64_03390"/>
<dbReference type="AlphaFoldDB" id="A0A1F5EVT3"/>
<dbReference type="Proteomes" id="UP000177187">
    <property type="component" value="Unassembled WGS sequence"/>
</dbReference>
<evidence type="ECO:0000313" key="3">
    <source>
        <dbReference type="Proteomes" id="UP000177187"/>
    </source>
</evidence>
<dbReference type="EMBL" id="MFAF01000149">
    <property type="protein sequence ID" value="OGD71497.1"/>
    <property type="molecule type" value="Genomic_DNA"/>
</dbReference>
<sequence length="122" mass="12558">MTSSPSTAFCRLAPLLLLLLLGCGGGDGSATVEPPETTVVTLADVLAGKEATPEVRAELENLTAAGTEELVTLSGRVQSGELTPAEADEAYHEWLAGEAAGRSLTAEQLGRLLAGYAGGRYR</sequence>
<keyword evidence="1" id="KW-0732">Signal</keyword>
<organism evidence="2 3">
    <name type="scientific">Candidatus Coatesbacteria bacterium RBG_13_66_14</name>
    <dbReference type="NCBI Taxonomy" id="1817816"/>
    <lineage>
        <taxon>Bacteria</taxon>
        <taxon>Candidatus Coatesiibacteriota</taxon>
    </lineage>
</organism>